<dbReference type="GO" id="GO:0000462">
    <property type="term" value="P:maturation of SSU-rRNA from tricistronic rRNA transcript (SSU-rRNA, 5.8S rRNA, LSU-rRNA)"/>
    <property type="evidence" value="ECO:0007669"/>
    <property type="project" value="TreeGrafter"/>
</dbReference>
<dbReference type="GO" id="GO:0005730">
    <property type="term" value="C:nucleolus"/>
    <property type="evidence" value="ECO:0007669"/>
    <property type="project" value="TreeGrafter"/>
</dbReference>
<dbReference type="Pfam" id="PF15375">
    <property type="entry name" value="FSAF1"/>
    <property type="match status" value="1"/>
</dbReference>
<feature type="region of interest" description="Disordered" evidence="1">
    <location>
        <begin position="209"/>
        <end position="276"/>
    </location>
</feature>
<name>C6HPY1_AJECH</name>
<dbReference type="VEuPathDB" id="FungiDB:HCDG_08262"/>
<protein>
    <submittedName>
        <fullName evidence="2">Uncharacterized protein</fullName>
    </submittedName>
</protein>
<evidence type="ECO:0000313" key="3">
    <source>
        <dbReference type="Proteomes" id="UP000002624"/>
    </source>
</evidence>
<proteinExistence type="predicted"/>
<dbReference type="HOGENOM" id="CLU_054969_0_0_1"/>
<dbReference type="PANTHER" id="PTHR28096:SF1">
    <property type="entry name" value="PROTEIN FAF1"/>
    <property type="match status" value="1"/>
</dbReference>
<sequence>MLGKRKRDVVVVTRQIRQEDSDIQSLSPSADEKQDILRKIFEARFGPVEALVKPIALSPEKPSHLSLAEGNDDDPLISLQTSKPPPSSKEAQNSTPKTKKTGEAGAAADDQAMEAENLKNDLALQRLLKESHLLESADDLNPTGAKRHRAIDLRMQAVGAKSSIFSQTKMPMSHRKGIIGKASKREETRRREAKENGIILERPSFSAIGKNKKGRVGGGGGAMRKERGIGGPSVGKFTGGTLRLSKKDISDIQGPRKAGTKGEIGGGKGRGRGKHN</sequence>
<dbReference type="Proteomes" id="UP000002624">
    <property type="component" value="Unassembled WGS sequence"/>
</dbReference>
<evidence type="ECO:0000313" key="2">
    <source>
        <dbReference type="EMBL" id="EER37592.1"/>
    </source>
</evidence>
<gene>
    <name evidence="2" type="ORF">HCDG_08262</name>
</gene>
<dbReference type="InterPro" id="IPR027973">
    <property type="entry name" value="FSAF1-like"/>
</dbReference>
<feature type="region of interest" description="Disordered" evidence="1">
    <location>
        <begin position="62"/>
        <end position="108"/>
    </location>
</feature>
<dbReference type="AlphaFoldDB" id="C6HPY1"/>
<dbReference type="PANTHER" id="PTHR28096">
    <property type="entry name" value="PROTEIN FAF1"/>
    <property type="match status" value="1"/>
</dbReference>
<accession>C6HPY1</accession>
<organism evidence="2 3">
    <name type="scientific">Ajellomyces capsulatus (strain H143)</name>
    <name type="common">Darling's disease fungus</name>
    <name type="synonym">Histoplasma capsulatum</name>
    <dbReference type="NCBI Taxonomy" id="544712"/>
    <lineage>
        <taxon>Eukaryota</taxon>
        <taxon>Fungi</taxon>
        <taxon>Dikarya</taxon>
        <taxon>Ascomycota</taxon>
        <taxon>Pezizomycotina</taxon>
        <taxon>Eurotiomycetes</taxon>
        <taxon>Eurotiomycetidae</taxon>
        <taxon>Onygenales</taxon>
        <taxon>Ajellomycetaceae</taxon>
        <taxon>Histoplasma</taxon>
    </lineage>
</organism>
<dbReference type="STRING" id="544712.C6HPY1"/>
<dbReference type="EMBL" id="GG692434">
    <property type="protein sequence ID" value="EER37592.1"/>
    <property type="molecule type" value="Genomic_DNA"/>
</dbReference>
<dbReference type="OMA" id="EKEQKMP"/>
<dbReference type="InterPro" id="IPR053030">
    <property type="entry name" value="Ribosomal_biogenesis_FAF1-like"/>
</dbReference>
<evidence type="ECO:0000256" key="1">
    <source>
        <dbReference type="SAM" id="MobiDB-lite"/>
    </source>
</evidence>
<dbReference type="OrthoDB" id="5556956at2759"/>
<reference evidence="3" key="1">
    <citation type="submission" date="2009-05" db="EMBL/GenBank/DDBJ databases">
        <title>The genome sequence of Ajellomyces capsulatus strain H143.</title>
        <authorList>
            <person name="Champion M."/>
            <person name="Cuomo C.A."/>
            <person name="Ma L.-J."/>
            <person name="Henn M.R."/>
            <person name="Sil A."/>
            <person name="Goldman B."/>
            <person name="Young S.K."/>
            <person name="Kodira C.D."/>
            <person name="Zeng Q."/>
            <person name="Koehrsen M."/>
            <person name="Alvarado L."/>
            <person name="Berlin A.M."/>
            <person name="Borenstein D."/>
            <person name="Chen Z."/>
            <person name="Engels R."/>
            <person name="Freedman E."/>
            <person name="Gellesch M."/>
            <person name="Goldberg J."/>
            <person name="Griggs A."/>
            <person name="Gujja S."/>
            <person name="Heiman D.I."/>
            <person name="Hepburn T.A."/>
            <person name="Howarth C."/>
            <person name="Jen D."/>
            <person name="Larson L."/>
            <person name="Lewis B."/>
            <person name="Mehta T."/>
            <person name="Park D."/>
            <person name="Pearson M."/>
            <person name="Roberts A."/>
            <person name="Saif S."/>
            <person name="Shea T.D."/>
            <person name="Shenoy N."/>
            <person name="Sisk P."/>
            <person name="Stolte C."/>
            <person name="Sykes S."/>
            <person name="Walk T."/>
            <person name="White J."/>
            <person name="Yandava C."/>
            <person name="Klein B."/>
            <person name="McEwen J.G."/>
            <person name="Puccia R."/>
            <person name="Goldman G.H."/>
            <person name="Felipe M.S."/>
            <person name="Nino-Vega G."/>
            <person name="San-Blas G."/>
            <person name="Taylor J.W."/>
            <person name="Mendoza L."/>
            <person name="Galagan J.E."/>
            <person name="Nusbaum C."/>
            <person name="Birren B.W."/>
        </authorList>
    </citation>
    <scope>NUCLEOTIDE SEQUENCE [LARGE SCALE GENOMIC DNA]</scope>
    <source>
        <strain evidence="3">H143</strain>
    </source>
</reference>